<dbReference type="PANTHER" id="PTHR30251:SF0">
    <property type="entry name" value="FIMBRIAL CHAPERONE PROTEIN ELFD-RELATED"/>
    <property type="match status" value="1"/>
</dbReference>
<dbReference type="EnsemblMetazoa" id="XM_016808857.1">
    <property type="protein sequence ID" value="XP_016664346.1"/>
    <property type="gene ID" value="LOC107885258"/>
</dbReference>
<evidence type="ECO:0000256" key="5">
    <source>
        <dbReference type="ARBA" id="ARBA00023186"/>
    </source>
</evidence>
<evidence type="ECO:0000256" key="2">
    <source>
        <dbReference type="ARBA" id="ARBA00007399"/>
    </source>
</evidence>
<dbReference type="InterPro" id="IPR001829">
    <property type="entry name" value="Pili_assmbl_chaperone_bac"/>
</dbReference>
<evidence type="ECO:0000259" key="8">
    <source>
        <dbReference type="Pfam" id="PF02753"/>
    </source>
</evidence>
<feature type="domain" description="Pili assembly chaperone N-terminal" evidence="7">
    <location>
        <begin position="26"/>
        <end position="150"/>
    </location>
</feature>
<comment type="subcellular location">
    <subcellularLocation>
        <location evidence="1">Periplasm</location>
    </subcellularLocation>
</comment>
<dbReference type="InterPro" id="IPR036316">
    <property type="entry name" value="Pili_assmbl_chap_C_dom_sf"/>
</dbReference>
<reference evidence="9" key="1">
    <citation type="submission" date="2022-06" db="UniProtKB">
        <authorList>
            <consortium name="EnsemblMetazoa"/>
        </authorList>
    </citation>
    <scope>IDENTIFICATION</scope>
</reference>
<dbReference type="InterPro" id="IPR016148">
    <property type="entry name" value="Pili_assmbl_chaperone_C"/>
</dbReference>
<dbReference type="GO" id="GO:0071555">
    <property type="term" value="P:cell wall organization"/>
    <property type="evidence" value="ECO:0007669"/>
    <property type="project" value="InterPro"/>
</dbReference>
<keyword evidence="3 6" id="KW-0732">Signal</keyword>
<dbReference type="PRINTS" id="PR00969">
    <property type="entry name" value="CHAPERONPILI"/>
</dbReference>
<sequence>MSRSLFPLSVMLALLTAPVISQAAGFGINTTRLIYREGASSITATLRNRGDATVYLVQSSVSLISAATQTAPFDVIPPLFRMEAESKHQVRIILREMSLPADRESVFYFRTAAIPASQGKETDQNEQRIRGDTRFGVGKSIKLFYRPKNLAGDSLSAQRNLLIKADAKGLKISNPTPYYVSFIDIKVAGKRLPLEVAEEKMLPPFGSHTWSTNILKGKVEWVTIDDHGGHHAFSQTL</sequence>
<evidence type="ECO:0000259" key="7">
    <source>
        <dbReference type="Pfam" id="PF00345"/>
    </source>
</evidence>
<dbReference type="InterPro" id="IPR050643">
    <property type="entry name" value="Periplasmic_pilus_chap"/>
</dbReference>
<organism evidence="9">
    <name type="scientific">Acyrthosiphon pisum</name>
    <name type="common">Pea aphid</name>
    <dbReference type="NCBI Taxonomy" id="7029"/>
    <lineage>
        <taxon>Eukaryota</taxon>
        <taxon>Metazoa</taxon>
        <taxon>Ecdysozoa</taxon>
        <taxon>Arthropoda</taxon>
        <taxon>Hexapoda</taxon>
        <taxon>Insecta</taxon>
        <taxon>Pterygota</taxon>
        <taxon>Neoptera</taxon>
        <taxon>Paraneoptera</taxon>
        <taxon>Hemiptera</taxon>
        <taxon>Sternorrhyncha</taxon>
        <taxon>Aphidomorpha</taxon>
        <taxon>Aphidoidea</taxon>
        <taxon>Aphididae</taxon>
        <taxon>Macrosiphini</taxon>
        <taxon>Acyrthosiphon</taxon>
    </lineage>
</organism>
<feature type="chain" id="PRO_5035827999" description="Molecular chaperone" evidence="6">
    <location>
        <begin position="24"/>
        <end position="237"/>
    </location>
</feature>
<evidence type="ECO:0000313" key="9">
    <source>
        <dbReference type="EnsemblMetazoa" id="XP_016664346.1"/>
    </source>
</evidence>
<evidence type="ECO:0008006" key="10">
    <source>
        <dbReference type="Google" id="ProtNLM"/>
    </source>
</evidence>
<dbReference type="InterPro" id="IPR013783">
    <property type="entry name" value="Ig-like_fold"/>
</dbReference>
<dbReference type="AlphaFoldDB" id="A0A8R2D7R0"/>
<accession>A0A8R2D7R0</accession>
<dbReference type="SUPFAM" id="SSF49354">
    <property type="entry name" value="PapD-like"/>
    <property type="match status" value="1"/>
</dbReference>
<proteinExistence type="inferred from homology"/>
<evidence type="ECO:0000256" key="3">
    <source>
        <dbReference type="ARBA" id="ARBA00022729"/>
    </source>
</evidence>
<evidence type="ECO:0000256" key="4">
    <source>
        <dbReference type="ARBA" id="ARBA00022764"/>
    </source>
</evidence>
<keyword evidence="5" id="KW-0143">Chaperone</keyword>
<evidence type="ECO:0000256" key="1">
    <source>
        <dbReference type="ARBA" id="ARBA00004418"/>
    </source>
</evidence>
<dbReference type="SUPFAM" id="SSF49584">
    <property type="entry name" value="Periplasmic chaperone C-domain"/>
    <property type="match status" value="1"/>
</dbReference>
<dbReference type="Pfam" id="PF02753">
    <property type="entry name" value="PapD_C"/>
    <property type="match status" value="1"/>
</dbReference>
<dbReference type="PANTHER" id="PTHR30251">
    <property type="entry name" value="PILUS ASSEMBLY CHAPERONE"/>
    <property type="match status" value="1"/>
</dbReference>
<protein>
    <recommendedName>
        <fullName evidence="10">Molecular chaperone</fullName>
    </recommendedName>
</protein>
<name>A0A8R2D7R0_ACYPI</name>
<dbReference type="Gene3D" id="2.60.40.10">
    <property type="entry name" value="Immunoglobulins"/>
    <property type="match status" value="2"/>
</dbReference>
<feature type="domain" description="Pili assembly chaperone C-terminal" evidence="8">
    <location>
        <begin position="172"/>
        <end position="230"/>
    </location>
</feature>
<dbReference type="Pfam" id="PF00345">
    <property type="entry name" value="PapD_N"/>
    <property type="match status" value="1"/>
</dbReference>
<dbReference type="InterPro" id="IPR008962">
    <property type="entry name" value="PapD-like_sf"/>
</dbReference>
<evidence type="ECO:0000256" key="6">
    <source>
        <dbReference type="SAM" id="SignalP"/>
    </source>
</evidence>
<dbReference type="InterPro" id="IPR016147">
    <property type="entry name" value="Pili_assmbl_chaperone_N"/>
</dbReference>
<feature type="signal peptide" evidence="6">
    <location>
        <begin position="1"/>
        <end position="23"/>
    </location>
</feature>
<keyword evidence="4" id="KW-0574">Periplasm</keyword>
<comment type="similarity">
    <text evidence="2">Belongs to the periplasmic pilus chaperone family.</text>
</comment>